<evidence type="ECO:0000256" key="1">
    <source>
        <dbReference type="SAM" id="MobiDB-lite"/>
    </source>
</evidence>
<proteinExistence type="predicted"/>
<keyword evidence="2" id="KW-0732">Signal</keyword>
<dbReference type="EMBL" id="JACCJC010000047">
    <property type="protein sequence ID" value="KAF6232608.1"/>
    <property type="molecule type" value="Genomic_DNA"/>
</dbReference>
<dbReference type="GeneID" id="59290928"/>
<sequence length="284" mass="29437">MSMRSNLSLLLLLCLAPLLPSAAPGAGPPDYASWQNNAHPLPAATTANSSSPNCTDLSSSTGATYPSCWDSLQMNEWMFNWNFTTKTCEDGEIWSTCFLRLAYGSAGYDCSTFGSLNCSAPRLGGPVTDAHVFYGAFNIYAINTYFTTWESALYALKSQPAIAQLAQTLGADGVAGLPPTDRLLPARGHRVQLRPRRRRRPSPRVDTAVGPPSDAAGHGRDVLLDAAGGAAGPAAGGPERGLLERGVSAAGGPRADDGVYGGESAAAGGEFGGGGGGERDRVGE</sequence>
<gene>
    <name evidence="3" type="ORF">HO173_009276</name>
</gene>
<dbReference type="RefSeq" id="XP_037162034.1">
    <property type="nucleotide sequence ID" value="XM_037311167.1"/>
</dbReference>
<accession>A0A8H6FQ13</accession>
<evidence type="ECO:0000256" key="2">
    <source>
        <dbReference type="SAM" id="SignalP"/>
    </source>
</evidence>
<protein>
    <submittedName>
        <fullName evidence="3">Uncharacterized protein</fullName>
    </submittedName>
</protein>
<feature type="compositionally biased region" description="Basic residues" evidence="1">
    <location>
        <begin position="187"/>
        <end position="202"/>
    </location>
</feature>
<evidence type="ECO:0000313" key="4">
    <source>
        <dbReference type="Proteomes" id="UP000578531"/>
    </source>
</evidence>
<feature type="signal peptide" evidence="2">
    <location>
        <begin position="1"/>
        <end position="22"/>
    </location>
</feature>
<evidence type="ECO:0000313" key="3">
    <source>
        <dbReference type="EMBL" id="KAF6232608.1"/>
    </source>
</evidence>
<dbReference type="OrthoDB" id="5409538at2759"/>
<reference evidence="3 4" key="1">
    <citation type="journal article" date="2020" name="Genomics">
        <title>Complete, high-quality genomes from long-read metagenomic sequencing of two wolf lichen thalli reveals enigmatic genome architecture.</title>
        <authorList>
            <person name="McKenzie S.K."/>
            <person name="Walston R.F."/>
            <person name="Allen J.L."/>
        </authorList>
    </citation>
    <scope>NUCLEOTIDE SEQUENCE [LARGE SCALE GENOMIC DNA]</scope>
    <source>
        <strain evidence="3">WasteWater2</strain>
    </source>
</reference>
<comment type="caution">
    <text evidence="3">The sequence shown here is derived from an EMBL/GenBank/DDBJ whole genome shotgun (WGS) entry which is preliminary data.</text>
</comment>
<dbReference type="AlphaFoldDB" id="A0A8H6FQ13"/>
<feature type="compositionally biased region" description="Gly residues" evidence="1">
    <location>
        <begin position="229"/>
        <end position="239"/>
    </location>
</feature>
<organism evidence="3 4">
    <name type="scientific">Letharia columbiana</name>
    <dbReference type="NCBI Taxonomy" id="112416"/>
    <lineage>
        <taxon>Eukaryota</taxon>
        <taxon>Fungi</taxon>
        <taxon>Dikarya</taxon>
        <taxon>Ascomycota</taxon>
        <taxon>Pezizomycotina</taxon>
        <taxon>Lecanoromycetes</taxon>
        <taxon>OSLEUM clade</taxon>
        <taxon>Lecanoromycetidae</taxon>
        <taxon>Lecanorales</taxon>
        <taxon>Lecanorineae</taxon>
        <taxon>Parmeliaceae</taxon>
        <taxon>Letharia</taxon>
    </lineage>
</organism>
<dbReference type="Proteomes" id="UP000578531">
    <property type="component" value="Unassembled WGS sequence"/>
</dbReference>
<name>A0A8H6FQ13_9LECA</name>
<feature type="region of interest" description="Disordered" evidence="1">
    <location>
        <begin position="177"/>
        <end position="284"/>
    </location>
</feature>
<feature type="chain" id="PRO_5034542146" evidence="2">
    <location>
        <begin position="23"/>
        <end position="284"/>
    </location>
</feature>
<keyword evidence="4" id="KW-1185">Reference proteome</keyword>